<name>Q1AV77_RUBXD</name>
<evidence type="ECO:0000313" key="2">
    <source>
        <dbReference type="EMBL" id="ABG04701.1"/>
    </source>
</evidence>
<dbReference type="OrthoDB" id="5189031at2"/>
<feature type="transmembrane region" description="Helical" evidence="1">
    <location>
        <begin position="132"/>
        <end position="154"/>
    </location>
</feature>
<feature type="transmembrane region" description="Helical" evidence="1">
    <location>
        <begin position="72"/>
        <end position="92"/>
    </location>
</feature>
<organism evidence="2 3">
    <name type="scientific">Rubrobacter xylanophilus (strain DSM 9941 / JCM 11954 / NBRC 16129 / PRD-1)</name>
    <dbReference type="NCBI Taxonomy" id="266117"/>
    <lineage>
        <taxon>Bacteria</taxon>
        <taxon>Bacillati</taxon>
        <taxon>Actinomycetota</taxon>
        <taxon>Rubrobacteria</taxon>
        <taxon>Rubrobacterales</taxon>
        <taxon>Rubrobacteraceae</taxon>
        <taxon>Rubrobacter</taxon>
    </lineage>
</organism>
<dbReference type="KEGG" id="rxy:Rxyl_1741"/>
<sequence length="260" mass="25735">MDNPARRAANVLGAVFQVAASPVGGLLAGASVGEVSGRNPTLVVPAGYAFSIWGPIFGLCLVYAVWQALPGVRLPGGVGWSTAGAFFLNGVWELVFPFGLFLAAQAVLVGSFLCAGAAYLGLREVGGRAGGWLAALPVGLLFGWLSAATFVGFATTLEGLGVESGVPASCALLLAAGAVAAAASGLRGVPAQGRVACGAAGIWAFAAVVAGQQEDPWPIAAVAVAAAALVALGLAAGLLRRSPARGGANRAWSGGLWRGQ</sequence>
<dbReference type="STRING" id="266117.Rxyl_1741"/>
<evidence type="ECO:0000256" key="1">
    <source>
        <dbReference type="SAM" id="Phobius"/>
    </source>
</evidence>
<keyword evidence="3" id="KW-1185">Reference proteome</keyword>
<dbReference type="Proteomes" id="UP000006637">
    <property type="component" value="Chromosome"/>
</dbReference>
<dbReference type="HOGENOM" id="CLU_067293_2_0_11"/>
<dbReference type="EMBL" id="CP000386">
    <property type="protein sequence ID" value="ABG04701.1"/>
    <property type="molecule type" value="Genomic_DNA"/>
</dbReference>
<accession>Q1AV77</accession>
<gene>
    <name evidence="2" type="ordered locus">Rxyl_1741</name>
</gene>
<feature type="transmembrane region" description="Helical" evidence="1">
    <location>
        <begin position="166"/>
        <end position="186"/>
    </location>
</feature>
<feature type="transmembrane region" description="Helical" evidence="1">
    <location>
        <begin position="193"/>
        <end position="211"/>
    </location>
</feature>
<feature type="transmembrane region" description="Helical" evidence="1">
    <location>
        <begin position="42"/>
        <end position="65"/>
    </location>
</feature>
<keyword evidence="1" id="KW-0472">Membrane</keyword>
<dbReference type="eggNOG" id="COG0474">
    <property type="taxonomic scope" value="Bacteria"/>
</dbReference>
<feature type="transmembrane region" description="Helical" evidence="1">
    <location>
        <begin position="217"/>
        <end position="239"/>
    </location>
</feature>
<dbReference type="PANTHER" id="PTHR33802:SF1">
    <property type="entry name" value="XK-RELATED PROTEIN"/>
    <property type="match status" value="1"/>
</dbReference>
<reference evidence="2 3" key="1">
    <citation type="submission" date="2006-06" db="EMBL/GenBank/DDBJ databases">
        <title>Complete sequence of Rubrobacter xylanophilus DSM 9941.</title>
        <authorList>
            <consortium name="US DOE Joint Genome Institute"/>
            <person name="Copeland A."/>
            <person name="Lucas S."/>
            <person name="Lapidus A."/>
            <person name="Barry K."/>
            <person name="Detter J.C."/>
            <person name="Glavina del Rio T."/>
            <person name="Hammon N."/>
            <person name="Israni S."/>
            <person name="Dalin E."/>
            <person name="Tice H."/>
            <person name="Pitluck S."/>
            <person name="Munk A.C."/>
            <person name="Brettin T."/>
            <person name="Bruce D."/>
            <person name="Han C."/>
            <person name="Tapia R."/>
            <person name="Gilna P."/>
            <person name="Schmutz J."/>
            <person name="Larimer F."/>
            <person name="Land M."/>
            <person name="Hauser L."/>
            <person name="Kyrpides N."/>
            <person name="Lykidis A."/>
            <person name="da Costa M.S."/>
            <person name="Rainey F.A."/>
            <person name="Empadinhas N."/>
            <person name="Jolivet E."/>
            <person name="Battista J.R."/>
            <person name="Richardson P."/>
        </authorList>
    </citation>
    <scope>NUCLEOTIDE SEQUENCE [LARGE SCALE GENOMIC DNA]</scope>
    <source>
        <strain evidence="3">DSM 9941 / JCM 11954 / NBRC 16129 / PRD-1</strain>
    </source>
</reference>
<keyword evidence="1" id="KW-0812">Transmembrane</keyword>
<dbReference type="RefSeq" id="WP_011564718.1">
    <property type="nucleotide sequence ID" value="NC_008148.1"/>
</dbReference>
<keyword evidence="1" id="KW-1133">Transmembrane helix</keyword>
<proteinExistence type="predicted"/>
<dbReference type="AlphaFoldDB" id="Q1AV77"/>
<dbReference type="PANTHER" id="PTHR33802">
    <property type="entry name" value="SI:CH211-161H7.5-RELATED"/>
    <property type="match status" value="1"/>
</dbReference>
<protein>
    <submittedName>
        <fullName evidence="2">Uncharacterized protein</fullName>
    </submittedName>
</protein>
<feature type="transmembrane region" description="Helical" evidence="1">
    <location>
        <begin position="12"/>
        <end position="30"/>
    </location>
</feature>
<evidence type="ECO:0000313" key="3">
    <source>
        <dbReference type="Proteomes" id="UP000006637"/>
    </source>
</evidence>
<feature type="transmembrane region" description="Helical" evidence="1">
    <location>
        <begin position="98"/>
        <end position="120"/>
    </location>
</feature>